<sequence>MLTFYEMNVRQSIHYLLTYFPRRLRIFRVVQQCCQVSVNRVQRKLRENSKSINKISTRDNANSTWFVDFRKI</sequence>
<protein>
    <submittedName>
        <fullName evidence="3">Transposase</fullName>
    </submittedName>
</protein>
<accession>A0A0N5CQZ1</accession>
<dbReference type="EMBL" id="UYYF01000603">
    <property type="protein sequence ID" value="VDM98714.1"/>
    <property type="molecule type" value="Genomic_DNA"/>
</dbReference>
<organism evidence="3">
    <name type="scientific">Thelazia callipaeda</name>
    <name type="common">Oriental eyeworm</name>
    <name type="synonym">Parasitic nematode</name>
    <dbReference type="NCBI Taxonomy" id="103827"/>
    <lineage>
        <taxon>Eukaryota</taxon>
        <taxon>Metazoa</taxon>
        <taxon>Ecdysozoa</taxon>
        <taxon>Nematoda</taxon>
        <taxon>Chromadorea</taxon>
        <taxon>Rhabditida</taxon>
        <taxon>Spirurina</taxon>
        <taxon>Spiruromorpha</taxon>
        <taxon>Thelazioidea</taxon>
        <taxon>Thelaziidae</taxon>
        <taxon>Thelazia</taxon>
    </lineage>
</organism>
<reference evidence="3" key="1">
    <citation type="submission" date="2017-02" db="UniProtKB">
        <authorList>
            <consortium name="WormBaseParasite"/>
        </authorList>
    </citation>
    <scope>IDENTIFICATION</scope>
</reference>
<evidence type="ECO:0000313" key="3">
    <source>
        <dbReference type="WBParaSite" id="TCLT_0000264101-mRNA-1"/>
    </source>
</evidence>
<evidence type="ECO:0000313" key="1">
    <source>
        <dbReference type="EMBL" id="VDM98714.1"/>
    </source>
</evidence>
<proteinExistence type="predicted"/>
<reference evidence="1 2" key="2">
    <citation type="submission" date="2018-11" db="EMBL/GenBank/DDBJ databases">
        <authorList>
            <consortium name="Pathogen Informatics"/>
        </authorList>
    </citation>
    <scope>NUCLEOTIDE SEQUENCE [LARGE SCALE GENOMIC DNA]</scope>
</reference>
<dbReference type="Proteomes" id="UP000276776">
    <property type="component" value="Unassembled WGS sequence"/>
</dbReference>
<dbReference type="AlphaFoldDB" id="A0A0N5CQZ1"/>
<keyword evidence="2" id="KW-1185">Reference proteome</keyword>
<dbReference type="WBParaSite" id="TCLT_0000264101-mRNA-1">
    <property type="protein sequence ID" value="TCLT_0000264101-mRNA-1"/>
    <property type="gene ID" value="TCLT_0000264101"/>
</dbReference>
<name>A0A0N5CQZ1_THECL</name>
<evidence type="ECO:0000313" key="2">
    <source>
        <dbReference type="Proteomes" id="UP000276776"/>
    </source>
</evidence>
<gene>
    <name evidence="1" type="ORF">TCLT_LOCUS2642</name>
</gene>